<dbReference type="Proteomes" id="UP001321580">
    <property type="component" value="Unassembled WGS sequence"/>
</dbReference>
<organism evidence="2 3">
    <name type="scientific">Lysobacter stagni</name>
    <dbReference type="NCBI Taxonomy" id="3045172"/>
    <lineage>
        <taxon>Bacteria</taxon>
        <taxon>Pseudomonadati</taxon>
        <taxon>Pseudomonadota</taxon>
        <taxon>Gammaproteobacteria</taxon>
        <taxon>Lysobacterales</taxon>
        <taxon>Lysobacteraceae</taxon>
        <taxon>Lysobacter</taxon>
    </lineage>
</organism>
<keyword evidence="1" id="KW-0732">Signal</keyword>
<sequence>MPFTATQRIIVLACLASGLTFVRRAEAAVSCVTGLPTERIVQAWRQTGLNWDVAVNQPVNIAIVEYTYKLTKTGSTAEDVAFETHWGGQRQLATRRERNGVL</sequence>
<dbReference type="RefSeq" id="WP_283213262.1">
    <property type="nucleotide sequence ID" value="NZ_JASGBI010000001.1"/>
</dbReference>
<keyword evidence="3" id="KW-1185">Reference proteome</keyword>
<name>A0ABT6XIK7_9GAMM</name>
<protein>
    <recommendedName>
        <fullName evidence="4">DUF2845 domain-containing protein</fullName>
    </recommendedName>
</protein>
<feature type="chain" id="PRO_5046394725" description="DUF2845 domain-containing protein" evidence="1">
    <location>
        <begin position="28"/>
        <end position="102"/>
    </location>
</feature>
<evidence type="ECO:0008006" key="4">
    <source>
        <dbReference type="Google" id="ProtNLM"/>
    </source>
</evidence>
<evidence type="ECO:0000256" key="1">
    <source>
        <dbReference type="SAM" id="SignalP"/>
    </source>
</evidence>
<comment type="caution">
    <text evidence="2">The sequence shown here is derived from an EMBL/GenBank/DDBJ whole genome shotgun (WGS) entry which is preliminary data.</text>
</comment>
<evidence type="ECO:0000313" key="3">
    <source>
        <dbReference type="Proteomes" id="UP001321580"/>
    </source>
</evidence>
<dbReference type="EMBL" id="JASGBI010000001">
    <property type="protein sequence ID" value="MDI9239899.1"/>
    <property type="molecule type" value="Genomic_DNA"/>
</dbReference>
<reference evidence="2 3" key="1">
    <citation type="submission" date="2023-05" db="EMBL/GenBank/DDBJ databases">
        <title>Lysobacter sp. strain LF1 Genome sequencing and assembly.</title>
        <authorList>
            <person name="Jung Y."/>
        </authorList>
    </citation>
    <scope>NUCLEOTIDE SEQUENCE [LARGE SCALE GENOMIC DNA]</scope>
    <source>
        <strain evidence="2 3">LF1</strain>
    </source>
</reference>
<feature type="signal peptide" evidence="1">
    <location>
        <begin position="1"/>
        <end position="27"/>
    </location>
</feature>
<evidence type="ECO:0000313" key="2">
    <source>
        <dbReference type="EMBL" id="MDI9239899.1"/>
    </source>
</evidence>
<gene>
    <name evidence="2" type="ORF">QLQ15_13385</name>
</gene>
<proteinExistence type="predicted"/>
<accession>A0ABT6XIK7</accession>